<dbReference type="RefSeq" id="WP_252931371.1">
    <property type="nucleotide sequence ID" value="NZ_JAEUWV010000007.1"/>
</dbReference>
<comment type="caution">
    <text evidence="4">The sequence shown here is derived from an EMBL/GenBank/DDBJ whole genome shotgun (WGS) entry which is preliminary data.</text>
</comment>
<evidence type="ECO:0000256" key="2">
    <source>
        <dbReference type="SAM" id="Phobius"/>
    </source>
</evidence>
<dbReference type="Proteomes" id="UP001205920">
    <property type="component" value="Unassembled WGS sequence"/>
</dbReference>
<feature type="compositionally biased region" description="Low complexity" evidence="1">
    <location>
        <begin position="267"/>
        <end position="281"/>
    </location>
</feature>
<keyword evidence="2" id="KW-0472">Membrane</keyword>
<organism evidence="4 5">
    <name type="scientific">Corynebacterium lipophilum</name>
    <dbReference type="NCBI Taxonomy" id="2804918"/>
    <lineage>
        <taxon>Bacteria</taxon>
        <taxon>Bacillati</taxon>
        <taxon>Actinomycetota</taxon>
        <taxon>Actinomycetes</taxon>
        <taxon>Mycobacteriales</taxon>
        <taxon>Corynebacteriaceae</taxon>
        <taxon>Corynebacterium</taxon>
    </lineage>
</organism>
<accession>A0AAW5HYL8</accession>
<evidence type="ECO:0000256" key="1">
    <source>
        <dbReference type="SAM" id="MobiDB-lite"/>
    </source>
</evidence>
<keyword evidence="5" id="KW-1185">Reference proteome</keyword>
<name>A0AAW5HYL8_9CORY</name>
<protein>
    <submittedName>
        <fullName evidence="4">Uncharacterized protein</fullName>
    </submittedName>
</protein>
<dbReference type="EMBL" id="JAEUWV010000007">
    <property type="protein sequence ID" value="MCO6394587.1"/>
    <property type="molecule type" value="Genomic_DNA"/>
</dbReference>
<evidence type="ECO:0000256" key="3">
    <source>
        <dbReference type="SAM" id="SignalP"/>
    </source>
</evidence>
<dbReference type="AlphaFoldDB" id="A0AAW5HYL8"/>
<feature type="transmembrane region" description="Helical" evidence="2">
    <location>
        <begin position="310"/>
        <end position="333"/>
    </location>
</feature>
<keyword evidence="3" id="KW-0732">Signal</keyword>
<gene>
    <name evidence="4" type="ORF">JMN37_06305</name>
</gene>
<evidence type="ECO:0000313" key="4">
    <source>
        <dbReference type="EMBL" id="MCO6394587.1"/>
    </source>
</evidence>
<feature type="region of interest" description="Disordered" evidence="1">
    <location>
        <begin position="245"/>
        <end position="281"/>
    </location>
</feature>
<proteinExistence type="predicted"/>
<keyword evidence="2" id="KW-0812">Transmembrane</keyword>
<feature type="chain" id="PRO_5043431231" evidence="3">
    <location>
        <begin position="29"/>
        <end position="336"/>
    </location>
</feature>
<sequence>MFNNRRLQAIAIALSLGACAMVAPSAEGATVGENVSGVCSIRLNAEETKLYEQSKGKAASFDVDKAWKLAFEQAFPAAKMHGEKLYNDLKSDFAYQQQFQPNPRPKLAELAKQVAEDSELPESVALDYVTHKWSDAVVAGFENPGRLPEILEYDKYFENGEIPASKQSFRAPEPVFPTIGDRDALIQEKKDQFKGLTDEQAAAWVDQFENQEGVAETRTMAEVEAALNQSKDNCRDGKSGIVLFPTQHSNPDAVSQGAEGTDRNKEQQPTTTPSSPTTTVSVDVQVNPLNGKTTVNQEPSKTVDTSDNSAALIGGIVGTIVIAILAVLGLTAAKML</sequence>
<dbReference type="PROSITE" id="PS51257">
    <property type="entry name" value="PROKAR_LIPOPROTEIN"/>
    <property type="match status" value="1"/>
</dbReference>
<keyword evidence="2" id="KW-1133">Transmembrane helix</keyword>
<evidence type="ECO:0000313" key="5">
    <source>
        <dbReference type="Proteomes" id="UP001205920"/>
    </source>
</evidence>
<reference evidence="4 5" key="1">
    <citation type="submission" date="2021-01" db="EMBL/GenBank/DDBJ databases">
        <title>Identification and Characterization of Corynebacterium sp.</title>
        <authorList>
            <person name="Luo Q."/>
            <person name="Qu P."/>
            <person name="Chen Q."/>
        </authorList>
    </citation>
    <scope>NUCLEOTIDE SEQUENCE [LARGE SCALE GENOMIC DNA]</scope>
    <source>
        <strain evidence="4 5">MC-18</strain>
    </source>
</reference>
<feature type="signal peptide" evidence="3">
    <location>
        <begin position="1"/>
        <end position="28"/>
    </location>
</feature>